<protein>
    <submittedName>
        <fullName evidence="1">Uncharacterized protein</fullName>
    </submittedName>
</protein>
<sequence length="166" mass="18829">MGESELEVIEISPISLKMSGSKEEDEDGTPVRPVFCLKRNTDLKHFEETEDCFILDFDPFESVDISKLSVSKTLDSADDANNDISVIAEKGQVACRDYPHSRHLCVKFPFDATSHESYCELCYCYVCDSAAPCIFWTEPEPAHCHAAEHIGDWKRKRSMTKQTINK</sequence>
<proteinExistence type="predicted"/>
<evidence type="ECO:0000313" key="2">
    <source>
        <dbReference type="Proteomes" id="UP000236630"/>
    </source>
</evidence>
<dbReference type="AlphaFoldDB" id="A0A2H5PL55"/>
<dbReference type="InterPro" id="IPR053234">
    <property type="entry name" value="RPM1_Interactor"/>
</dbReference>
<dbReference type="PANTHER" id="PTHR33443">
    <property type="entry name" value="ZGC:112980"/>
    <property type="match status" value="1"/>
</dbReference>
<comment type="caution">
    <text evidence="1">The sequence shown here is derived from an EMBL/GenBank/DDBJ whole genome shotgun (WGS) entry which is preliminary data.</text>
</comment>
<keyword evidence="2" id="KW-1185">Reference proteome</keyword>
<dbReference type="PANTHER" id="PTHR33443:SF30">
    <property type="entry name" value="SARCOSINE DEHYDROGENASE-2C PROTEIN"/>
    <property type="match status" value="1"/>
</dbReference>
<reference evidence="1 2" key="1">
    <citation type="journal article" date="2017" name="Front. Genet.">
        <title>Draft sequencing of the heterozygous diploid genome of Satsuma (Citrus unshiu Marc.) using a hybrid assembly approach.</title>
        <authorList>
            <person name="Shimizu T."/>
            <person name="Tanizawa Y."/>
            <person name="Mochizuki T."/>
            <person name="Nagasaki H."/>
            <person name="Yoshioka T."/>
            <person name="Toyoda A."/>
            <person name="Fujiyama A."/>
            <person name="Kaminuma E."/>
            <person name="Nakamura Y."/>
        </authorList>
    </citation>
    <scope>NUCLEOTIDE SEQUENCE [LARGE SCALE GENOMIC DNA]</scope>
    <source>
        <strain evidence="2">cv. Miyagawa wase</strain>
    </source>
</reference>
<name>A0A2H5PL55_CITUN</name>
<accession>A0A2H5PL55</accession>
<dbReference type="Proteomes" id="UP000236630">
    <property type="component" value="Unassembled WGS sequence"/>
</dbReference>
<gene>
    <name evidence="1" type="ORF">CUMW_146730</name>
</gene>
<evidence type="ECO:0000313" key="1">
    <source>
        <dbReference type="EMBL" id="GAY53088.1"/>
    </source>
</evidence>
<dbReference type="STRING" id="55188.A0A2H5PL55"/>
<dbReference type="EMBL" id="BDQV01000087">
    <property type="protein sequence ID" value="GAY53088.1"/>
    <property type="molecule type" value="Genomic_DNA"/>
</dbReference>
<organism evidence="1 2">
    <name type="scientific">Citrus unshiu</name>
    <name type="common">Satsuma mandarin</name>
    <name type="synonym">Citrus nobilis var. unshiu</name>
    <dbReference type="NCBI Taxonomy" id="55188"/>
    <lineage>
        <taxon>Eukaryota</taxon>
        <taxon>Viridiplantae</taxon>
        <taxon>Streptophyta</taxon>
        <taxon>Embryophyta</taxon>
        <taxon>Tracheophyta</taxon>
        <taxon>Spermatophyta</taxon>
        <taxon>Magnoliopsida</taxon>
        <taxon>eudicotyledons</taxon>
        <taxon>Gunneridae</taxon>
        <taxon>Pentapetalae</taxon>
        <taxon>rosids</taxon>
        <taxon>malvids</taxon>
        <taxon>Sapindales</taxon>
        <taxon>Rutaceae</taxon>
        <taxon>Aurantioideae</taxon>
        <taxon>Citrus</taxon>
    </lineage>
</organism>